<dbReference type="Proteomes" id="UP000235145">
    <property type="component" value="Unassembled WGS sequence"/>
</dbReference>
<reference evidence="1 2" key="1">
    <citation type="journal article" date="2017" name="Nat. Commun.">
        <title>Genome assembly with in vitro proximity ligation data and whole-genome triplication in lettuce.</title>
        <authorList>
            <person name="Reyes-Chin-Wo S."/>
            <person name="Wang Z."/>
            <person name="Yang X."/>
            <person name="Kozik A."/>
            <person name="Arikit S."/>
            <person name="Song C."/>
            <person name="Xia L."/>
            <person name="Froenicke L."/>
            <person name="Lavelle D.O."/>
            <person name="Truco M.J."/>
            <person name="Xia R."/>
            <person name="Zhu S."/>
            <person name="Xu C."/>
            <person name="Xu H."/>
            <person name="Xu X."/>
            <person name="Cox K."/>
            <person name="Korf I."/>
            <person name="Meyers B.C."/>
            <person name="Michelmore R.W."/>
        </authorList>
    </citation>
    <scope>NUCLEOTIDE SEQUENCE [LARGE SCALE GENOMIC DNA]</scope>
    <source>
        <strain evidence="2">cv. Salinas</strain>
        <tissue evidence="1">Seedlings</tissue>
    </source>
</reference>
<protein>
    <submittedName>
        <fullName evidence="1">Uncharacterized protein</fullName>
    </submittedName>
</protein>
<sequence>MKSQKLKNPAFLFVIARTFCQKTAPTPFLYFFSRRRQLLPSPTFLSVPTPPTFDLRPTPPCRPALSSDSQPADPLLSDAFQRHPAGGVPLLLQRATPPVSSFMWRLRLSPRDFVVPLSNTFTISFGDVKPKNEMLQIHY</sequence>
<organism evidence="1 2">
    <name type="scientific">Lactuca sativa</name>
    <name type="common">Garden lettuce</name>
    <dbReference type="NCBI Taxonomy" id="4236"/>
    <lineage>
        <taxon>Eukaryota</taxon>
        <taxon>Viridiplantae</taxon>
        <taxon>Streptophyta</taxon>
        <taxon>Embryophyta</taxon>
        <taxon>Tracheophyta</taxon>
        <taxon>Spermatophyta</taxon>
        <taxon>Magnoliopsida</taxon>
        <taxon>eudicotyledons</taxon>
        <taxon>Gunneridae</taxon>
        <taxon>Pentapetalae</taxon>
        <taxon>asterids</taxon>
        <taxon>campanulids</taxon>
        <taxon>Asterales</taxon>
        <taxon>Asteraceae</taxon>
        <taxon>Cichorioideae</taxon>
        <taxon>Cichorieae</taxon>
        <taxon>Lactucinae</taxon>
        <taxon>Lactuca</taxon>
    </lineage>
</organism>
<evidence type="ECO:0000313" key="1">
    <source>
        <dbReference type="EMBL" id="KAJ0224082.1"/>
    </source>
</evidence>
<dbReference type="AlphaFoldDB" id="A0A9R1WJU8"/>
<dbReference type="EMBL" id="NBSK02000002">
    <property type="protein sequence ID" value="KAJ0224082.1"/>
    <property type="molecule type" value="Genomic_DNA"/>
</dbReference>
<comment type="caution">
    <text evidence="1">The sequence shown here is derived from an EMBL/GenBank/DDBJ whole genome shotgun (WGS) entry which is preliminary data.</text>
</comment>
<keyword evidence="2" id="KW-1185">Reference proteome</keyword>
<accession>A0A9R1WJU8</accession>
<name>A0A9R1WJU8_LACSA</name>
<proteinExistence type="predicted"/>
<gene>
    <name evidence="1" type="ORF">LSAT_V11C200085340</name>
</gene>
<evidence type="ECO:0000313" key="2">
    <source>
        <dbReference type="Proteomes" id="UP000235145"/>
    </source>
</evidence>